<protein>
    <submittedName>
        <fullName evidence="1">Uncharacterized protein</fullName>
    </submittedName>
</protein>
<name>A0ABR4BI18_9LECA</name>
<sequence>MRTRVQEQSNLDEATSISSFDLVELLLSSTVEPHEKSKNLVIFNPIRSRAALTPDPCHPPEPTISATLMPIRKEVTILIVDFPCPTELRAILDNDWEYSYHFC</sequence>
<reference evidence="1 2" key="1">
    <citation type="submission" date="2024-09" db="EMBL/GenBank/DDBJ databases">
        <title>Rethinking Asexuality: The Enigmatic Case of Functional Sexual Genes in Lepraria (Stereocaulaceae).</title>
        <authorList>
            <person name="Doellman M."/>
            <person name="Sun Y."/>
            <person name="Barcenas-Pena A."/>
            <person name="Lumbsch H.T."/>
            <person name="Grewe F."/>
        </authorList>
    </citation>
    <scope>NUCLEOTIDE SEQUENCE [LARGE SCALE GENOMIC DNA]</scope>
    <source>
        <strain evidence="1 2">Grewe 0041</strain>
    </source>
</reference>
<dbReference type="EMBL" id="JBHFEH010000005">
    <property type="protein sequence ID" value="KAL2057459.1"/>
    <property type="molecule type" value="Genomic_DNA"/>
</dbReference>
<organism evidence="1 2">
    <name type="scientific">Lepraria finkii</name>
    <dbReference type="NCBI Taxonomy" id="1340010"/>
    <lineage>
        <taxon>Eukaryota</taxon>
        <taxon>Fungi</taxon>
        <taxon>Dikarya</taxon>
        <taxon>Ascomycota</taxon>
        <taxon>Pezizomycotina</taxon>
        <taxon>Lecanoromycetes</taxon>
        <taxon>OSLEUM clade</taxon>
        <taxon>Lecanoromycetidae</taxon>
        <taxon>Lecanorales</taxon>
        <taxon>Lecanorineae</taxon>
        <taxon>Stereocaulaceae</taxon>
        <taxon>Lepraria</taxon>
    </lineage>
</organism>
<comment type="caution">
    <text evidence="1">The sequence shown here is derived from an EMBL/GenBank/DDBJ whole genome shotgun (WGS) entry which is preliminary data.</text>
</comment>
<proteinExistence type="predicted"/>
<gene>
    <name evidence="1" type="ORF">ABVK25_002512</name>
</gene>
<keyword evidence="2" id="KW-1185">Reference proteome</keyword>
<dbReference type="Proteomes" id="UP001590951">
    <property type="component" value="Unassembled WGS sequence"/>
</dbReference>
<evidence type="ECO:0000313" key="1">
    <source>
        <dbReference type="EMBL" id="KAL2057459.1"/>
    </source>
</evidence>
<evidence type="ECO:0000313" key="2">
    <source>
        <dbReference type="Proteomes" id="UP001590951"/>
    </source>
</evidence>
<accession>A0ABR4BI18</accession>